<keyword evidence="6" id="KW-0539">Nucleus</keyword>
<sequence length="896" mass="100140">MAASSSSSRSTKRLEEDQPKEKQSNLLASLSHLKKQIQASRSLSVKEKIERNRKDLRVHTARLLESASRSSLDGSETENSLSYRLGDALCRIGGWEPSKEPAGEKEGVNVQEENPSTSSVVFGGGNGGGRSVVRLVKLPYVEKIPPYTTWIFLDRNQRMAEDQSVVGRRRIYYDPYGNETLICSDSDEEIAEPEEEKHDFSEGEDQLLWKVLKEHGLNSEVLHILNQFTDASPAEIKGRYEALMDRYQEKQVKSSEASDQVRSEGKPQLDKTLSASLDSFDNLFCRRCLVFDCRLHGCSQSLIIPSEKQPYGYELEDNRNPCGEQCYLRIGDAQDQCYGMSTTGGMSTRDSISLTEKLGTVLSLESEDSNPDDGTYLETDGGMGADVNKLALSPGTEETSTIGHPGSNCDLDTVMPEVPMKVKGKRKVLKHQHASVDKTKYSAELGSVDKKQKILSESDLPPRGQYFTNCLDTEIAGSDLFQKESVDESIGFPSKTQPLRGDKTSNIDVESSSMKVCSIKKSSNRSKAQFSHDWTTMEKDLYLKGIEIFGKNSCLIARNLLSGLKTCMEVSKYMFNGGATLHSKPMSSNYLDDSEKADHDYMEQEIPARTRIWRRRGKARKLKYTWKSAGHPSIRKRIADGKNQSCKQYTPCGCTQMCGKECPCHQNGTCCEKYCGCSKSCKNRFRGCHCAKSQCRSRQCPCFAAGRECDPDVCRNCWVSCGDGSLGEPPARGDGYQCGNMKLLLKQQQRILLSKSDVAGWGAFIKNPVNKNDYLGEYTGELISHKEADKRGKIYDRANSSFLFDLNDQYVLDAYRKGDKLKFANHSSNPNCYAKVMLVAGDHRVGIFAKEHIEASEELFYDYRYGPDQAPAWARKPEGSKRDDLSVSHSRAHKVA</sequence>
<feature type="compositionally biased region" description="Basic and acidic residues" evidence="8">
    <location>
        <begin position="12"/>
        <end position="23"/>
    </location>
</feature>
<accession>A0AAX6DIM7</accession>
<dbReference type="Pfam" id="PF00856">
    <property type="entry name" value="SET"/>
    <property type="match status" value="1"/>
</dbReference>
<feature type="region of interest" description="Disordered" evidence="8">
    <location>
        <begin position="97"/>
        <end position="123"/>
    </location>
</feature>
<evidence type="ECO:0000313" key="11">
    <source>
        <dbReference type="EMBL" id="KAJ6791585.1"/>
    </source>
</evidence>
<dbReference type="CDD" id="cd00167">
    <property type="entry name" value="SANT"/>
    <property type="match status" value="1"/>
</dbReference>
<dbReference type="Pfam" id="PF18264">
    <property type="entry name" value="preSET_CXC"/>
    <property type="match status" value="1"/>
</dbReference>
<feature type="region of interest" description="Disordered" evidence="8">
    <location>
        <begin position="872"/>
        <end position="896"/>
    </location>
</feature>
<dbReference type="AlphaFoldDB" id="A0AAX6DIM7"/>
<gene>
    <name evidence="11" type="ORF">M6B38_243095</name>
</gene>
<evidence type="ECO:0000256" key="1">
    <source>
        <dbReference type="ARBA" id="ARBA00004123"/>
    </source>
</evidence>
<comment type="subcellular location">
    <subcellularLocation>
        <location evidence="1">Nucleus</location>
    </subcellularLocation>
</comment>
<dbReference type="InterPro" id="IPR025778">
    <property type="entry name" value="Hist-Lys_N-MeTrfase_plant"/>
</dbReference>
<evidence type="ECO:0000256" key="5">
    <source>
        <dbReference type="ARBA" id="ARBA00022691"/>
    </source>
</evidence>
<feature type="domain" description="SET" evidence="9">
    <location>
        <begin position="749"/>
        <end position="864"/>
    </location>
</feature>
<evidence type="ECO:0000313" key="12">
    <source>
        <dbReference type="Proteomes" id="UP001140949"/>
    </source>
</evidence>
<keyword evidence="3" id="KW-0489">Methyltransferase</keyword>
<name>A0AAX6DIM7_IRIPA</name>
<dbReference type="EMBL" id="JANAVB010044219">
    <property type="protein sequence ID" value="KAJ6791585.1"/>
    <property type="molecule type" value="Genomic_DNA"/>
</dbReference>
<dbReference type="Gene3D" id="2.170.270.10">
    <property type="entry name" value="SET domain"/>
    <property type="match status" value="1"/>
</dbReference>
<evidence type="ECO:0000256" key="8">
    <source>
        <dbReference type="SAM" id="MobiDB-lite"/>
    </source>
</evidence>
<dbReference type="GO" id="GO:0031519">
    <property type="term" value="C:PcG protein complex"/>
    <property type="evidence" value="ECO:0007669"/>
    <property type="project" value="InterPro"/>
</dbReference>
<dbReference type="SUPFAM" id="SSF82199">
    <property type="entry name" value="SET domain"/>
    <property type="match status" value="1"/>
</dbReference>
<dbReference type="InterPro" id="IPR046341">
    <property type="entry name" value="SET_dom_sf"/>
</dbReference>
<reference evidence="11" key="1">
    <citation type="journal article" date="2023" name="GigaByte">
        <title>Genome assembly of the bearded iris, Iris pallida Lam.</title>
        <authorList>
            <person name="Bruccoleri R.E."/>
            <person name="Oakeley E.J."/>
            <person name="Faust A.M.E."/>
            <person name="Altorfer M."/>
            <person name="Dessus-Babus S."/>
            <person name="Burckhardt D."/>
            <person name="Oertli M."/>
            <person name="Naumann U."/>
            <person name="Petersen F."/>
            <person name="Wong J."/>
        </authorList>
    </citation>
    <scope>NUCLEOTIDE SEQUENCE</scope>
    <source>
        <strain evidence="11">GSM-AAB239-AS_SAM_17_03QT</strain>
    </source>
</reference>
<evidence type="ECO:0000256" key="3">
    <source>
        <dbReference type="ARBA" id="ARBA00022603"/>
    </source>
</evidence>
<dbReference type="EC" id="2.1.1.356" evidence="2"/>
<feature type="region of interest" description="Disordered" evidence="8">
    <location>
        <begin position="1"/>
        <end position="25"/>
    </location>
</feature>
<keyword evidence="5" id="KW-0949">S-adenosyl-L-methionine</keyword>
<dbReference type="GO" id="GO:0140951">
    <property type="term" value="F:histone H3K27 trimethyltransferase activity"/>
    <property type="evidence" value="ECO:0007669"/>
    <property type="project" value="UniProtKB-EC"/>
</dbReference>
<dbReference type="FunFam" id="2.170.270.10:FF:000001">
    <property type="entry name" value="Putative histone-lysine N-methyltransferase EZH2"/>
    <property type="match status" value="1"/>
</dbReference>
<proteinExistence type="predicted"/>
<dbReference type="CDD" id="cd10519">
    <property type="entry name" value="SET_EZH"/>
    <property type="match status" value="1"/>
</dbReference>
<dbReference type="InterPro" id="IPR033467">
    <property type="entry name" value="Tesmin/TSO1-like_CXC"/>
</dbReference>
<evidence type="ECO:0000259" key="9">
    <source>
        <dbReference type="PROSITE" id="PS50280"/>
    </source>
</evidence>
<comment type="catalytic activity">
    <reaction evidence="7">
        <text>L-lysyl(27)-[histone H3] + 3 S-adenosyl-L-methionine = N(6),N(6),N(6)-trimethyl-L-lysyl(27)-[histone H3] + 3 S-adenosyl-L-homocysteine + 3 H(+)</text>
        <dbReference type="Rhea" id="RHEA:60292"/>
        <dbReference type="Rhea" id="RHEA-COMP:15535"/>
        <dbReference type="Rhea" id="RHEA-COMP:15548"/>
        <dbReference type="ChEBI" id="CHEBI:15378"/>
        <dbReference type="ChEBI" id="CHEBI:29969"/>
        <dbReference type="ChEBI" id="CHEBI:57856"/>
        <dbReference type="ChEBI" id="CHEBI:59789"/>
        <dbReference type="ChEBI" id="CHEBI:61961"/>
        <dbReference type="EC" id="2.1.1.356"/>
    </reaction>
</comment>
<dbReference type="PROSITE" id="PS50280">
    <property type="entry name" value="SET"/>
    <property type="match status" value="1"/>
</dbReference>
<dbReference type="Pfam" id="PF25996">
    <property type="entry name" value="HTH_CLF_N"/>
    <property type="match status" value="1"/>
</dbReference>
<feature type="region of interest" description="Disordered" evidence="8">
    <location>
        <begin position="365"/>
        <end position="388"/>
    </location>
</feature>
<evidence type="ECO:0000259" key="10">
    <source>
        <dbReference type="PROSITE" id="PS51633"/>
    </source>
</evidence>
<comment type="caution">
    <text evidence="11">The sequence shown here is derived from an EMBL/GenBank/DDBJ whole genome shotgun (WGS) entry which is preliminary data.</text>
</comment>
<dbReference type="PANTHER" id="PTHR45747">
    <property type="entry name" value="HISTONE-LYSINE N-METHYLTRANSFERASE E(Z)"/>
    <property type="match status" value="1"/>
</dbReference>
<feature type="domain" description="CXC" evidence="10">
    <location>
        <begin position="635"/>
        <end position="734"/>
    </location>
</feature>
<feature type="compositionally biased region" description="Basic and acidic residues" evidence="8">
    <location>
        <begin position="875"/>
        <end position="886"/>
    </location>
</feature>
<evidence type="ECO:0000256" key="2">
    <source>
        <dbReference type="ARBA" id="ARBA00012186"/>
    </source>
</evidence>
<dbReference type="SMART" id="SM01114">
    <property type="entry name" value="CXC"/>
    <property type="match status" value="1"/>
</dbReference>
<dbReference type="InterPro" id="IPR058609">
    <property type="entry name" value="HTH_CLF-like"/>
</dbReference>
<protein>
    <recommendedName>
        <fullName evidence="2">[histone H3]-lysine(27) N-trimethyltransferase</fullName>
        <ecNumber evidence="2">2.1.1.356</ecNumber>
    </recommendedName>
</protein>
<keyword evidence="12" id="KW-1185">Reference proteome</keyword>
<evidence type="ECO:0000256" key="6">
    <source>
        <dbReference type="ARBA" id="ARBA00023242"/>
    </source>
</evidence>
<dbReference type="InterPro" id="IPR041355">
    <property type="entry name" value="Pre-SET_CXC"/>
</dbReference>
<dbReference type="SMART" id="SM00317">
    <property type="entry name" value="SET"/>
    <property type="match status" value="1"/>
</dbReference>
<reference evidence="11" key="2">
    <citation type="submission" date="2023-04" db="EMBL/GenBank/DDBJ databases">
        <authorList>
            <person name="Bruccoleri R.E."/>
            <person name="Oakeley E.J."/>
            <person name="Faust A.-M."/>
            <person name="Dessus-Babus S."/>
            <person name="Altorfer M."/>
            <person name="Burckhardt D."/>
            <person name="Oertli M."/>
            <person name="Naumann U."/>
            <person name="Petersen F."/>
            <person name="Wong J."/>
        </authorList>
    </citation>
    <scope>NUCLEOTIDE SEQUENCE</scope>
    <source>
        <strain evidence="11">GSM-AAB239-AS_SAM_17_03QT</strain>
        <tissue evidence="11">Leaf</tissue>
    </source>
</reference>
<dbReference type="PROSITE" id="PS51633">
    <property type="entry name" value="CXC"/>
    <property type="match status" value="1"/>
</dbReference>
<dbReference type="InterPro" id="IPR001005">
    <property type="entry name" value="SANT/Myb"/>
</dbReference>
<dbReference type="PANTHER" id="PTHR45747:SF14">
    <property type="entry name" value="HISTONE-LYSINE N-METHYLTRANSFERASE EZA1"/>
    <property type="match status" value="1"/>
</dbReference>
<evidence type="ECO:0000256" key="4">
    <source>
        <dbReference type="ARBA" id="ARBA00022679"/>
    </source>
</evidence>
<dbReference type="InterPro" id="IPR001214">
    <property type="entry name" value="SET_dom"/>
</dbReference>
<dbReference type="InterPro" id="IPR026489">
    <property type="entry name" value="CXC_dom"/>
</dbReference>
<dbReference type="GO" id="GO:0031507">
    <property type="term" value="P:heterochromatin formation"/>
    <property type="evidence" value="ECO:0007669"/>
    <property type="project" value="TreeGrafter"/>
</dbReference>
<keyword evidence="4" id="KW-0808">Transferase</keyword>
<dbReference type="GO" id="GO:0003682">
    <property type="term" value="F:chromatin binding"/>
    <property type="evidence" value="ECO:0007669"/>
    <property type="project" value="TreeGrafter"/>
</dbReference>
<dbReference type="InterPro" id="IPR045318">
    <property type="entry name" value="EZH1/2-like"/>
</dbReference>
<dbReference type="Proteomes" id="UP001140949">
    <property type="component" value="Unassembled WGS sequence"/>
</dbReference>
<feature type="compositionally biased region" description="Basic and acidic residues" evidence="8">
    <location>
        <begin position="97"/>
        <end position="107"/>
    </location>
</feature>
<evidence type="ECO:0000256" key="7">
    <source>
        <dbReference type="ARBA" id="ARBA00048568"/>
    </source>
</evidence>
<dbReference type="PROSITE" id="PS51576">
    <property type="entry name" value="SAM_MT43_EZ"/>
    <property type="match status" value="1"/>
</dbReference>
<organism evidence="11 12">
    <name type="scientific">Iris pallida</name>
    <name type="common">Sweet iris</name>
    <dbReference type="NCBI Taxonomy" id="29817"/>
    <lineage>
        <taxon>Eukaryota</taxon>
        <taxon>Viridiplantae</taxon>
        <taxon>Streptophyta</taxon>
        <taxon>Embryophyta</taxon>
        <taxon>Tracheophyta</taxon>
        <taxon>Spermatophyta</taxon>
        <taxon>Magnoliopsida</taxon>
        <taxon>Liliopsida</taxon>
        <taxon>Asparagales</taxon>
        <taxon>Iridaceae</taxon>
        <taxon>Iridoideae</taxon>
        <taxon>Irideae</taxon>
        <taxon>Iris</taxon>
    </lineage>
</organism>
<dbReference type="GO" id="GO:0032259">
    <property type="term" value="P:methylation"/>
    <property type="evidence" value="ECO:0007669"/>
    <property type="project" value="UniProtKB-KW"/>
</dbReference>